<reference evidence="2 3" key="1">
    <citation type="submission" date="2016-10" db="EMBL/GenBank/DDBJ databases">
        <authorList>
            <person name="de Groot N.N."/>
        </authorList>
    </citation>
    <scope>NUCLEOTIDE SEQUENCE [LARGE SCALE GENOMIC DNA]</scope>
    <source>
        <strain evidence="2 3">DSM 26130</strain>
    </source>
</reference>
<dbReference type="Pfam" id="PF03432">
    <property type="entry name" value="Relaxase"/>
    <property type="match status" value="1"/>
</dbReference>
<dbReference type="RefSeq" id="WP_093826349.1">
    <property type="nucleotide sequence ID" value="NZ_FOLQ01000004.1"/>
</dbReference>
<evidence type="ECO:0000259" key="1">
    <source>
        <dbReference type="Pfam" id="PF03432"/>
    </source>
</evidence>
<evidence type="ECO:0000313" key="2">
    <source>
        <dbReference type="EMBL" id="SFD23294.1"/>
    </source>
</evidence>
<sequence>MVAKVRLGGSFGNSVRYLMEGRKTEDQQMVEKHAEVLAANGIRLGSLTHMSADFTRQHALNPDLKRAVWHVALSFSRDDESQLTNTRMAELAKLYMRRLGVDPTQAQWLLVRHSDREHPHMHLLLNRVKQNGGTIDAGFCQSRSRSVAIAIAHEQGLTLSVSRPTAKKVSHQQNESAWRTAKRIIYKALAQELSHSASLIGLANRLEQYEIQVHRYPAKAESDESTTGVVFEHNGQFVKASQADRGFSWPKMKNKLTQQRQLGIQDLPKLGLSLTTSPKPVKQPTINQPLANKSETDAILPTKATQLNKSRFKINRGR</sequence>
<dbReference type="STRING" id="662367.SAMN05216167_10424"/>
<protein>
    <submittedName>
        <fullName evidence="2">Relaxase/Mobilisation nuclease domain-containing protein</fullName>
    </submittedName>
</protein>
<gene>
    <name evidence="2" type="ORF">SAMN05216167_10424</name>
</gene>
<evidence type="ECO:0000313" key="3">
    <source>
        <dbReference type="Proteomes" id="UP000198598"/>
    </source>
</evidence>
<dbReference type="Proteomes" id="UP000198598">
    <property type="component" value="Unassembled WGS sequence"/>
</dbReference>
<dbReference type="OrthoDB" id="1525197at2"/>
<dbReference type="EMBL" id="FOLQ01000004">
    <property type="protein sequence ID" value="SFD23294.1"/>
    <property type="molecule type" value="Genomic_DNA"/>
</dbReference>
<dbReference type="InterPro" id="IPR005094">
    <property type="entry name" value="Endonuclease_MobA/VirD2"/>
</dbReference>
<proteinExistence type="predicted"/>
<accession>A0A1I1QME1</accession>
<name>A0A1I1QME1_9BACT</name>
<organism evidence="2 3">
    <name type="scientific">Spirosoma endophyticum</name>
    <dbReference type="NCBI Taxonomy" id="662367"/>
    <lineage>
        <taxon>Bacteria</taxon>
        <taxon>Pseudomonadati</taxon>
        <taxon>Bacteroidota</taxon>
        <taxon>Cytophagia</taxon>
        <taxon>Cytophagales</taxon>
        <taxon>Cytophagaceae</taxon>
        <taxon>Spirosoma</taxon>
    </lineage>
</organism>
<feature type="domain" description="MobA/VirD2-like nuclease" evidence="1">
    <location>
        <begin position="30"/>
        <end position="157"/>
    </location>
</feature>
<keyword evidence="3" id="KW-1185">Reference proteome</keyword>
<dbReference type="AlphaFoldDB" id="A0A1I1QME1"/>